<dbReference type="InterPro" id="IPR009019">
    <property type="entry name" value="KH_sf_prok-type"/>
</dbReference>
<evidence type="ECO:0000256" key="1">
    <source>
        <dbReference type="ARBA" id="ARBA00022490"/>
    </source>
</evidence>
<accession>A0A096DEK3</accession>
<dbReference type="PANTHER" id="PTHR34654:SF1">
    <property type="entry name" value="RNA-BINDING PROTEIN KHPA"/>
    <property type="match status" value="1"/>
</dbReference>
<dbReference type="EMBL" id="ADLO01000052">
    <property type="protein sequence ID" value="KGF55959.1"/>
    <property type="molecule type" value="Genomic_DNA"/>
</dbReference>
<keyword evidence="3" id="KW-0961">Cell wall biogenesis/degradation</keyword>
<dbReference type="PANTHER" id="PTHR34654">
    <property type="entry name" value="UPF0109 PROTEIN SCO5592"/>
    <property type="match status" value="1"/>
</dbReference>
<sequence>MEVTAGMKELLTYIAQNLVDHPDAVSVTEHKGESETVLELRVAPEDMGKVIGRQGRIAKEIRTLMRSVAQRQGTKVSVEIVD</sequence>
<dbReference type="GO" id="GO:0005737">
    <property type="term" value="C:cytoplasm"/>
    <property type="evidence" value="ECO:0007669"/>
    <property type="project" value="UniProtKB-SubCell"/>
</dbReference>
<evidence type="ECO:0000256" key="2">
    <source>
        <dbReference type="ARBA" id="ARBA00022884"/>
    </source>
</evidence>
<dbReference type="Gene3D" id="3.30.300.20">
    <property type="match status" value="1"/>
</dbReference>
<evidence type="ECO:0000256" key="3">
    <source>
        <dbReference type="HAMAP-Rule" id="MF_00088"/>
    </source>
</evidence>
<dbReference type="AlphaFoldDB" id="A0A096DEK3"/>
<dbReference type="GO" id="GO:0009252">
    <property type="term" value="P:peptidoglycan biosynthetic process"/>
    <property type="evidence" value="ECO:0007669"/>
    <property type="project" value="UniProtKB-UniRule"/>
</dbReference>
<protein>
    <recommendedName>
        <fullName evidence="3">RNA-binding protein KhpA</fullName>
    </recommendedName>
    <alternativeName>
        <fullName evidence="3">KH-domain protein A</fullName>
    </alternativeName>
</protein>
<dbReference type="InterPro" id="IPR020627">
    <property type="entry name" value="KhpA"/>
</dbReference>
<gene>
    <name evidence="3" type="primary">khpA</name>
    <name evidence="4" type="ORF">HMPREF9460_01426</name>
</gene>
<keyword evidence="5" id="KW-1185">Reference proteome</keyword>
<name>A0A096DEK3_FLAPL</name>
<organism evidence="4 5">
    <name type="scientific">Flavonifractor plautii 1_3_50AFAA</name>
    <dbReference type="NCBI Taxonomy" id="742738"/>
    <lineage>
        <taxon>Bacteria</taxon>
        <taxon>Bacillati</taxon>
        <taxon>Bacillota</taxon>
        <taxon>Clostridia</taxon>
        <taxon>Eubacteriales</taxon>
        <taxon>Oscillospiraceae</taxon>
        <taxon>Flavonifractor</taxon>
    </lineage>
</organism>
<evidence type="ECO:0000313" key="5">
    <source>
        <dbReference type="Proteomes" id="UP000029585"/>
    </source>
</evidence>
<dbReference type="InterPro" id="IPR015946">
    <property type="entry name" value="KH_dom-like_a/b"/>
</dbReference>
<dbReference type="GO" id="GO:0003723">
    <property type="term" value="F:RNA binding"/>
    <property type="evidence" value="ECO:0007669"/>
    <property type="project" value="UniProtKB-UniRule"/>
</dbReference>
<dbReference type="CDD" id="cd22533">
    <property type="entry name" value="KH-II_YlqC-like"/>
    <property type="match status" value="1"/>
</dbReference>
<dbReference type="HAMAP" id="MF_00088">
    <property type="entry name" value="KhpA"/>
    <property type="match status" value="1"/>
</dbReference>
<dbReference type="HOGENOM" id="CLU_132074_1_0_9"/>
<comment type="caution">
    <text evidence="4">The sequence shown here is derived from an EMBL/GenBank/DDBJ whole genome shotgun (WGS) entry which is preliminary data.</text>
</comment>
<keyword evidence="3" id="KW-0133">Cell shape</keyword>
<dbReference type="GO" id="GO:0008360">
    <property type="term" value="P:regulation of cell shape"/>
    <property type="evidence" value="ECO:0007669"/>
    <property type="project" value="UniProtKB-KW"/>
</dbReference>
<keyword evidence="1 3" id="KW-0963">Cytoplasm</keyword>
<proteinExistence type="inferred from homology"/>
<dbReference type="SUPFAM" id="SSF54814">
    <property type="entry name" value="Prokaryotic type KH domain (KH-domain type II)"/>
    <property type="match status" value="1"/>
</dbReference>
<comment type="subcellular location">
    <subcellularLocation>
        <location evidence="3">Cytoplasm</location>
    </subcellularLocation>
</comment>
<dbReference type="PATRIC" id="fig|742738.3.peg.1470"/>
<dbReference type="Pfam" id="PF13083">
    <property type="entry name" value="KH_KhpA-B"/>
    <property type="match status" value="1"/>
</dbReference>
<keyword evidence="3" id="KW-0143">Chaperone</keyword>
<comment type="similarity">
    <text evidence="3">Belongs to the KhpA RNA-binding protein family.</text>
</comment>
<dbReference type="NCBIfam" id="NF002201">
    <property type="entry name" value="PRK01064.1"/>
    <property type="match status" value="1"/>
</dbReference>
<dbReference type="eggNOG" id="COG1837">
    <property type="taxonomic scope" value="Bacteria"/>
</dbReference>
<comment type="subunit">
    <text evidence="3">Forms a complex with KhpB.</text>
</comment>
<evidence type="ECO:0000313" key="4">
    <source>
        <dbReference type="EMBL" id="KGF55959.1"/>
    </source>
</evidence>
<reference evidence="4 5" key="1">
    <citation type="submission" date="2011-08" db="EMBL/GenBank/DDBJ databases">
        <title>The Genome Sequence of Clostridium orbiscindens 1_3_50AFAA.</title>
        <authorList>
            <consortium name="The Broad Institute Genome Sequencing Platform"/>
            <person name="Earl A."/>
            <person name="Ward D."/>
            <person name="Feldgarden M."/>
            <person name="Gevers D."/>
            <person name="Daigneault M."/>
            <person name="Strauss J."/>
            <person name="Allen-Vercoe E."/>
            <person name="Young S.K."/>
            <person name="Zeng Q."/>
            <person name="Gargeya S."/>
            <person name="Fitzgerald M."/>
            <person name="Haas B."/>
            <person name="Abouelleil A."/>
            <person name="Alvarado L."/>
            <person name="Arachchi H.M."/>
            <person name="Berlin A."/>
            <person name="Brown A."/>
            <person name="Chapman S.B."/>
            <person name="Chen Z."/>
            <person name="Dunbar C."/>
            <person name="Freedman E."/>
            <person name="Gearin G."/>
            <person name="Gellesch M."/>
            <person name="Goldberg J."/>
            <person name="Griggs A."/>
            <person name="Gujja S."/>
            <person name="Heiman D."/>
            <person name="Howarth C."/>
            <person name="Larson L."/>
            <person name="Lui A."/>
            <person name="MacDonald P.J.P."/>
            <person name="Montmayeur A."/>
            <person name="Murphy C."/>
            <person name="Neiman D."/>
            <person name="Pearson M."/>
            <person name="Priest M."/>
            <person name="Roberts A."/>
            <person name="Saif S."/>
            <person name="Shea T."/>
            <person name="Shenoy N."/>
            <person name="Sisk P."/>
            <person name="Stolte C."/>
            <person name="Sykes S."/>
            <person name="Wortman J."/>
            <person name="Nusbaum C."/>
            <person name="Birren B."/>
        </authorList>
    </citation>
    <scope>NUCLEOTIDE SEQUENCE [LARGE SCALE GENOMIC DNA]</scope>
    <source>
        <strain evidence="4 5">1_3_50AFAA</strain>
    </source>
</reference>
<comment type="function">
    <text evidence="3">A probable RNA chaperone. Forms a complex with KhpB which binds to cellular RNA and controls its expression. Plays a role in peptidoglycan (PG) homeostasis and cell length regulation.</text>
</comment>
<dbReference type="Proteomes" id="UP000029585">
    <property type="component" value="Unassembled WGS sequence"/>
</dbReference>
<keyword evidence="2 3" id="KW-0694">RNA-binding</keyword>
<dbReference type="GO" id="GO:0071555">
    <property type="term" value="P:cell wall organization"/>
    <property type="evidence" value="ECO:0007669"/>
    <property type="project" value="UniProtKB-KW"/>
</dbReference>
<dbReference type="PROSITE" id="PS50084">
    <property type="entry name" value="KH_TYPE_1"/>
    <property type="match status" value="1"/>
</dbReference>